<organism evidence="7 8">
    <name type="scientific">Acaulospora morrowiae</name>
    <dbReference type="NCBI Taxonomy" id="94023"/>
    <lineage>
        <taxon>Eukaryota</taxon>
        <taxon>Fungi</taxon>
        <taxon>Fungi incertae sedis</taxon>
        <taxon>Mucoromycota</taxon>
        <taxon>Glomeromycotina</taxon>
        <taxon>Glomeromycetes</taxon>
        <taxon>Diversisporales</taxon>
        <taxon>Acaulosporaceae</taxon>
        <taxon>Acaulospora</taxon>
    </lineage>
</organism>
<protein>
    <submittedName>
        <fullName evidence="7">9822_t:CDS:1</fullName>
    </submittedName>
</protein>
<dbReference type="GO" id="GO:0000124">
    <property type="term" value="C:SAGA complex"/>
    <property type="evidence" value="ECO:0007669"/>
    <property type="project" value="InterPro"/>
</dbReference>
<dbReference type="AlphaFoldDB" id="A0A9N9BA89"/>
<dbReference type="Gene3D" id="2.30.30.140">
    <property type="match status" value="2"/>
</dbReference>
<dbReference type="CDD" id="cd20393">
    <property type="entry name" value="Tudor_SGF29_rpt1"/>
    <property type="match status" value="1"/>
</dbReference>
<dbReference type="Pfam" id="PF07039">
    <property type="entry name" value="SGF29_Tudor"/>
    <property type="match status" value="1"/>
</dbReference>
<dbReference type="EMBL" id="CAJVPV010003849">
    <property type="protein sequence ID" value="CAG8561068.1"/>
    <property type="molecule type" value="Genomic_DNA"/>
</dbReference>
<proteinExistence type="predicted"/>
<dbReference type="GO" id="GO:0005634">
    <property type="term" value="C:nucleus"/>
    <property type="evidence" value="ECO:0007669"/>
    <property type="project" value="UniProtKB-SubCell"/>
</dbReference>
<reference evidence="7" key="1">
    <citation type="submission" date="2021-06" db="EMBL/GenBank/DDBJ databases">
        <authorList>
            <person name="Kallberg Y."/>
            <person name="Tangrot J."/>
            <person name="Rosling A."/>
        </authorList>
    </citation>
    <scope>NUCLEOTIDE SEQUENCE</scope>
    <source>
        <strain evidence="7">CL551</strain>
    </source>
</reference>
<dbReference type="CDD" id="cd20394">
    <property type="entry name" value="Tudor_SGF29_rpt2"/>
    <property type="match status" value="1"/>
</dbReference>
<dbReference type="InterPro" id="IPR047287">
    <property type="entry name" value="Tudor_SGF29_rpt2"/>
</dbReference>
<accession>A0A9N9BA89</accession>
<keyword evidence="3" id="KW-0804">Transcription</keyword>
<feature type="domain" description="SGF29 C-terminal" evidence="6">
    <location>
        <begin position="146"/>
        <end position="285"/>
    </location>
</feature>
<dbReference type="PANTHER" id="PTHR21539">
    <property type="entry name" value="SAGA-ASSOCIATED FACTOR 29"/>
    <property type="match status" value="1"/>
</dbReference>
<dbReference type="InterPro" id="IPR010750">
    <property type="entry name" value="SGF29_tudor-like_dom"/>
</dbReference>
<name>A0A9N9BA89_9GLOM</name>
<evidence type="ECO:0000313" key="7">
    <source>
        <dbReference type="EMBL" id="CAG8561068.1"/>
    </source>
</evidence>
<keyword evidence="8" id="KW-1185">Reference proteome</keyword>
<evidence type="ECO:0000256" key="4">
    <source>
        <dbReference type="ARBA" id="ARBA00023242"/>
    </source>
</evidence>
<evidence type="ECO:0000256" key="2">
    <source>
        <dbReference type="ARBA" id="ARBA00023015"/>
    </source>
</evidence>
<dbReference type="InterPro" id="IPR047288">
    <property type="entry name" value="Tudor_SGF29_rpt1"/>
</dbReference>
<evidence type="ECO:0000313" key="8">
    <source>
        <dbReference type="Proteomes" id="UP000789342"/>
    </source>
</evidence>
<evidence type="ECO:0000256" key="3">
    <source>
        <dbReference type="ARBA" id="ARBA00023163"/>
    </source>
</evidence>
<dbReference type="OrthoDB" id="10265994at2759"/>
<dbReference type="Proteomes" id="UP000789342">
    <property type="component" value="Unassembled WGS sequence"/>
</dbReference>
<evidence type="ECO:0000256" key="5">
    <source>
        <dbReference type="SAM" id="MobiDB-lite"/>
    </source>
</evidence>
<gene>
    <name evidence="7" type="ORF">AMORRO_LOCUS6021</name>
</gene>
<sequence length="285" mass="32715">MEYRRDSSRISDEEDSLWARISSNMSELERIEDKEIELSKTINQQHELIHQTNLITPEVRDKLKNLYKKAQEQVSHEENMTNTIIKDIDKFLALQSQISKQSLKVATSANEDSIHKKSKKRDHETTGLSSGVNKQMKKSKVVSKNNGNIIKNGTFVAAKQPKSKDPEENWILATVVDYRADTKHYEIEDIDKDEALNRPGERFSVPSKNVIEIPNQGEMRIPEFPQSHTVIALYPSTTCFYKAVVVTPPSKSTPRNHYLLAFEDDEGVHRHVEAHHVLEMPDDIK</sequence>
<comment type="subcellular location">
    <subcellularLocation>
        <location evidence="1">Nucleus</location>
    </subcellularLocation>
</comment>
<dbReference type="PANTHER" id="PTHR21539:SF0">
    <property type="entry name" value="SAGA-ASSOCIATED FACTOR 29"/>
    <property type="match status" value="1"/>
</dbReference>
<feature type="region of interest" description="Disordered" evidence="5">
    <location>
        <begin position="105"/>
        <end position="141"/>
    </location>
</feature>
<comment type="caution">
    <text evidence="7">The sequence shown here is derived from an EMBL/GenBank/DDBJ whole genome shotgun (WGS) entry which is preliminary data.</text>
</comment>
<evidence type="ECO:0000259" key="6">
    <source>
        <dbReference type="PROSITE" id="PS51518"/>
    </source>
</evidence>
<dbReference type="PROSITE" id="PS51518">
    <property type="entry name" value="SGF29_C"/>
    <property type="match status" value="1"/>
</dbReference>
<dbReference type="InterPro" id="IPR037802">
    <property type="entry name" value="SGF29"/>
</dbReference>
<keyword evidence="4" id="KW-0539">Nucleus</keyword>
<evidence type="ECO:0000256" key="1">
    <source>
        <dbReference type="ARBA" id="ARBA00004123"/>
    </source>
</evidence>
<keyword evidence="2" id="KW-0805">Transcription regulation</keyword>